<gene>
    <name evidence="1" type="ORF">R2601_23785</name>
</gene>
<dbReference type="Pfam" id="PF00494">
    <property type="entry name" value="SQS_PSY"/>
    <property type="match status" value="1"/>
</dbReference>
<dbReference type="OrthoDB" id="9814909at2"/>
<accession>Q0FL28</accession>
<reference evidence="1 2" key="1">
    <citation type="journal article" date="2010" name="J. Bacteriol.">
        <title>Genome sequences of Pelagibaca bermudensis HTCC2601T and Maritimibacter alkaliphilus HTCC2654T, the type strains of two marine Roseobacter genera.</title>
        <authorList>
            <person name="Thrash J.C."/>
            <person name="Cho J.C."/>
            <person name="Ferriera S."/>
            <person name="Johnson J."/>
            <person name="Vergin K.L."/>
            <person name="Giovannoni S.J."/>
        </authorList>
    </citation>
    <scope>NUCLEOTIDE SEQUENCE [LARGE SCALE GENOMIC DNA]</scope>
    <source>
        <strain evidence="2">DSM 26914 / JCM 13377 / KCTC 12554 / HTCC2601</strain>
    </source>
</reference>
<dbReference type="Proteomes" id="UP000006230">
    <property type="component" value="Unassembled WGS sequence"/>
</dbReference>
<evidence type="ECO:0008006" key="3">
    <source>
        <dbReference type="Google" id="ProtNLM"/>
    </source>
</evidence>
<evidence type="ECO:0000313" key="2">
    <source>
        <dbReference type="Proteomes" id="UP000006230"/>
    </source>
</evidence>
<evidence type="ECO:0000313" key="1">
    <source>
        <dbReference type="EMBL" id="EAU44937.1"/>
    </source>
</evidence>
<protein>
    <recommendedName>
        <fullName evidence="3">Phytoene/squalene synthetase</fullName>
    </recommendedName>
</protein>
<dbReference type="RefSeq" id="WP_007800107.1">
    <property type="nucleotide sequence ID" value="NZ_DS022276.1"/>
</dbReference>
<keyword evidence="2" id="KW-1185">Reference proteome</keyword>
<dbReference type="EMBL" id="AATQ01000035">
    <property type="protein sequence ID" value="EAU44937.1"/>
    <property type="molecule type" value="Genomic_DNA"/>
</dbReference>
<dbReference type="eggNOG" id="COG1562">
    <property type="taxonomic scope" value="Bacteria"/>
</dbReference>
<dbReference type="STRING" id="314265.R2601_23785"/>
<name>Q0FL28_SALBH</name>
<dbReference type="HOGENOM" id="CLU_037269_6_1_5"/>
<organism evidence="1 2">
    <name type="scientific">Salipiger bermudensis (strain DSM 26914 / JCM 13377 / KCTC 12554 / HTCC2601)</name>
    <name type="common">Pelagibaca bermudensis</name>
    <dbReference type="NCBI Taxonomy" id="314265"/>
    <lineage>
        <taxon>Bacteria</taxon>
        <taxon>Pseudomonadati</taxon>
        <taxon>Pseudomonadota</taxon>
        <taxon>Alphaproteobacteria</taxon>
        <taxon>Rhodobacterales</taxon>
        <taxon>Roseobacteraceae</taxon>
        <taxon>Salipiger</taxon>
    </lineage>
</organism>
<dbReference type="SUPFAM" id="SSF48576">
    <property type="entry name" value="Terpenoid synthases"/>
    <property type="match status" value="1"/>
</dbReference>
<sequence length="258" mass="28480">MDFDDDLTACAQLVERGDPDRFAAAMAAPVRARAVLFPLYAFNLEVARAPWLTQESMIAEMRLQWWRDALEEIRAGGLVRRHEVVTPLAHVLDADSAGRLDRLVGARRWDIYRDAFEDEAHFTRYLEETSGELVLAAGRALGEMPEDVALDAGYASGLAQFLRAVPELEDKGRVPLVDGRPEAVVALAKEGLARLDRARARLGEVDTPARAALLAGWQAGPLLKQAVQAPQRVAEGMLQLSEFRRRTGLMRAALTGRI</sequence>
<dbReference type="InterPro" id="IPR002060">
    <property type="entry name" value="Squ/phyt_synthse"/>
</dbReference>
<comment type="caution">
    <text evidence="1">The sequence shown here is derived from an EMBL/GenBank/DDBJ whole genome shotgun (WGS) entry which is preliminary data.</text>
</comment>
<dbReference type="InterPro" id="IPR008949">
    <property type="entry name" value="Isoprenoid_synthase_dom_sf"/>
</dbReference>
<dbReference type="Gene3D" id="1.10.600.10">
    <property type="entry name" value="Farnesyl Diphosphate Synthase"/>
    <property type="match status" value="1"/>
</dbReference>
<dbReference type="AlphaFoldDB" id="Q0FL28"/>
<proteinExistence type="predicted"/>